<organism evidence="1 2">
    <name type="scientific">Streptomonospora mangrovi</name>
    <dbReference type="NCBI Taxonomy" id="2883123"/>
    <lineage>
        <taxon>Bacteria</taxon>
        <taxon>Bacillati</taxon>
        <taxon>Actinomycetota</taxon>
        <taxon>Actinomycetes</taxon>
        <taxon>Streptosporangiales</taxon>
        <taxon>Nocardiopsidaceae</taxon>
        <taxon>Streptomonospora</taxon>
    </lineage>
</organism>
<dbReference type="EMBL" id="JAJAQC010000066">
    <property type="protein sequence ID" value="MDA0567623.1"/>
    <property type="molecule type" value="Genomic_DNA"/>
</dbReference>
<proteinExistence type="predicted"/>
<accession>A0A9X3NQF0</accession>
<sequence length="281" mass="29449">MADTGAQVLLRGLIDDAGLFPPTALPMVQAVERHRSDRIVAHPMLSHRLVCPASRWGELVARLDGTQRVEVGLVLDTDAGAAGTLPAADPRVRVARYETRARPDDLRLVADLFRSGDIGAAGRVVYFELDRDPGWLDAVDILSGARPLGAKLRCGGTRPDQFPSAQEAGAFITACVERDVPFIAAAGLHRGVGRADPATGAAHYGYLNLLLATAAVVQGRYDDVAPALTATDPARLACAAAGLDPATAARTRELLVGYASCSTGDPVRDAAALGLLGSWEV</sequence>
<keyword evidence="2" id="KW-1185">Reference proteome</keyword>
<comment type="caution">
    <text evidence="1">The sequence shown here is derived from an EMBL/GenBank/DDBJ whole genome shotgun (WGS) entry which is preliminary data.</text>
</comment>
<dbReference type="RefSeq" id="WP_270074869.1">
    <property type="nucleotide sequence ID" value="NZ_JAJAQC010000066.1"/>
</dbReference>
<name>A0A9X3NQF0_9ACTN</name>
<dbReference type="Proteomes" id="UP001140076">
    <property type="component" value="Unassembled WGS sequence"/>
</dbReference>
<reference evidence="1" key="1">
    <citation type="submission" date="2021-10" db="EMBL/GenBank/DDBJ databases">
        <title>Streptomonospora sp. nov., isolated from mangrove soil.</title>
        <authorList>
            <person name="Chen X."/>
            <person name="Ge X."/>
            <person name="Liu W."/>
        </authorList>
    </citation>
    <scope>NUCLEOTIDE SEQUENCE</scope>
    <source>
        <strain evidence="1">S1-112</strain>
    </source>
</reference>
<evidence type="ECO:0000313" key="2">
    <source>
        <dbReference type="Proteomes" id="UP001140076"/>
    </source>
</evidence>
<evidence type="ECO:0000313" key="1">
    <source>
        <dbReference type="EMBL" id="MDA0567623.1"/>
    </source>
</evidence>
<dbReference type="AlphaFoldDB" id="A0A9X3NQF0"/>
<gene>
    <name evidence="1" type="ORF">LG943_25355</name>
</gene>
<protein>
    <submittedName>
        <fullName evidence="1">Uncharacterized protein</fullName>
    </submittedName>
</protein>